<name>A0A0G1VCJ0_9BACT</name>
<keyword evidence="4 5" id="KW-0472">Membrane</keyword>
<evidence type="ECO:0000256" key="3">
    <source>
        <dbReference type="ARBA" id="ARBA00022989"/>
    </source>
</evidence>
<feature type="transmembrane region" description="Helical" evidence="5">
    <location>
        <begin position="415"/>
        <end position="432"/>
    </location>
</feature>
<evidence type="ECO:0000256" key="1">
    <source>
        <dbReference type="ARBA" id="ARBA00004141"/>
    </source>
</evidence>
<dbReference type="Proteomes" id="UP000034879">
    <property type="component" value="Unassembled WGS sequence"/>
</dbReference>
<evidence type="ECO:0000256" key="2">
    <source>
        <dbReference type="ARBA" id="ARBA00022692"/>
    </source>
</evidence>
<evidence type="ECO:0000313" key="8">
    <source>
        <dbReference type="Proteomes" id="UP000034879"/>
    </source>
</evidence>
<proteinExistence type="predicted"/>
<sequence>MRTNIYKSIIGISLLVPLIFPVLYSSAFFNQSSFPKAIFFYFTSQLITFLYVWHGAAKGSIAIPKNYLFFGLFAYILMLFITGILGENFRQSFWSYYPHMTGIITWVHFFIFYIVISSIFKEVHWKYFFRALAVSTIVLLGFSYLGPDGFRLSSILSSGGSLLTNNTKSGMYYVLIFFMSFIGLSLEKNKGWRYVHAFTLAAIFFSPELFNSGIFAGDVSIAAALKNPVKLLGLARASTLVLWFGGVIAGALYFLHKIQIKENIKRALAAGGLLCLLALYGVVFGGLALRSGSVSGTDPQNALSSRLIVWDAAVKAIKQKPITGYGVENFDYIYQDYFDARVINLENGGAWFDRAHNFLLDEILGYGFAGFLIVAALFVIIVRMSLQTYKERREFHYLLVPYIFIFYFFQLQTAFQTITSLFLAFVLFAYLSSQHGSTFSVSISPKIKNYIKILPIPIFIVLLYCVVYLPLKQSFVLAALQESGSFARRIEIYKANEKSIKNLSISPDQTIQNYTNKYISTLAPEINIVYEKNKAEEAREETALYLDLYESYYPRYKDKYKFLIYYAHTINFAYLLGIDKLPKGEELLHEAFQISEAYPQAYQALAVNLYNQGRITEALSYAKQGYEADRTIEKSKELYDTLEARAELHGSERPLLYLSDL</sequence>
<comment type="caution">
    <text evidence="7">The sequence shown here is derived from an EMBL/GenBank/DDBJ whole genome shotgun (WGS) entry which is preliminary data.</text>
</comment>
<dbReference type="InterPro" id="IPR007016">
    <property type="entry name" value="O-antigen_ligase-rel_domated"/>
</dbReference>
<dbReference type="EMBL" id="LCOJ01000002">
    <property type="protein sequence ID" value="KKU75873.1"/>
    <property type="molecule type" value="Genomic_DNA"/>
</dbReference>
<reference evidence="7" key="1">
    <citation type="journal article" date="2015" name="Nature">
        <title>rRNA introns, odd ribosomes, and small enigmatic genomes across a large radiation of phyla.</title>
        <authorList>
            <person name="Brown C.T."/>
            <person name="Hug L.A."/>
            <person name="Thomas B.C."/>
            <person name="Sharon I."/>
            <person name="Castelle C.J."/>
            <person name="Singh A."/>
            <person name="Wilkins M.J."/>
            <person name="Williams K.H."/>
            <person name="Banfield J.F."/>
        </authorList>
    </citation>
    <scope>NUCLEOTIDE SEQUENCE [LARGE SCALE GENOMIC DNA]</scope>
</reference>
<dbReference type="AlphaFoldDB" id="A0A0G1VCJ0"/>
<evidence type="ECO:0000256" key="4">
    <source>
        <dbReference type="ARBA" id="ARBA00023136"/>
    </source>
</evidence>
<gene>
    <name evidence="7" type="ORF">UY01_C0002G0016</name>
</gene>
<feature type="transmembrane region" description="Helical" evidence="5">
    <location>
        <begin position="66"/>
        <end position="85"/>
    </location>
</feature>
<feature type="transmembrane region" description="Helical" evidence="5">
    <location>
        <begin position="394"/>
        <end position="409"/>
    </location>
</feature>
<dbReference type="InterPro" id="IPR051533">
    <property type="entry name" value="WaaL-like"/>
</dbReference>
<evidence type="ECO:0000259" key="6">
    <source>
        <dbReference type="Pfam" id="PF04932"/>
    </source>
</evidence>
<dbReference type="GO" id="GO:0016020">
    <property type="term" value="C:membrane"/>
    <property type="evidence" value="ECO:0007669"/>
    <property type="project" value="UniProtKB-SubCell"/>
</dbReference>
<organism evidence="7 8">
    <name type="scientific">Candidatus Nomurabacteria bacterium GW2011_GWB1_47_6</name>
    <dbReference type="NCBI Taxonomy" id="1618749"/>
    <lineage>
        <taxon>Bacteria</taxon>
        <taxon>Candidatus Nomuraibacteriota</taxon>
    </lineage>
</organism>
<feature type="domain" description="O-antigen ligase-related" evidence="6">
    <location>
        <begin position="232"/>
        <end position="374"/>
    </location>
</feature>
<dbReference type="Gene3D" id="1.25.40.10">
    <property type="entry name" value="Tetratricopeptide repeat domain"/>
    <property type="match status" value="1"/>
</dbReference>
<feature type="transmembrane region" description="Helical" evidence="5">
    <location>
        <begin position="267"/>
        <end position="289"/>
    </location>
</feature>
<feature type="transmembrane region" description="Helical" evidence="5">
    <location>
        <begin position="363"/>
        <end position="382"/>
    </location>
</feature>
<feature type="transmembrane region" description="Helical" evidence="5">
    <location>
        <begin position="97"/>
        <end position="120"/>
    </location>
</feature>
<keyword evidence="2 5" id="KW-0812">Transmembrane</keyword>
<feature type="transmembrane region" description="Helical" evidence="5">
    <location>
        <begin position="12"/>
        <end position="31"/>
    </location>
</feature>
<accession>A0A0G1VCJ0</accession>
<protein>
    <recommendedName>
        <fullName evidence="6">O-antigen ligase-related domain-containing protein</fullName>
    </recommendedName>
</protein>
<feature type="transmembrane region" description="Helical" evidence="5">
    <location>
        <begin position="198"/>
        <end position="225"/>
    </location>
</feature>
<evidence type="ECO:0000313" key="7">
    <source>
        <dbReference type="EMBL" id="KKU75873.1"/>
    </source>
</evidence>
<feature type="transmembrane region" description="Helical" evidence="5">
    <location>
        <begin position="170"/>
        <end position="186"/>
    </location>
</feature>
<dbReference type="PANTHER" id="PTHR37422:SF17">
    <property type="entry name" value="O-ANTIGEN LIGASE"/>
    <property type="match status" value="1"/>
</dbReference>
<feature type="transmembrane region" description="Helical" evidence="5">
    <location>
        <begin position="127"/>
        <end position="146"/>
    </location>
</feature>
<feature type="transmembrane region" description="Helical" evidence="5">
    <location>
        <begin position="453"/>
        <end position="471"/>
    </location>
</feature>
<dbReference type="Pfam" id="PF04932">
    <property type="entry name" value="Wzy_C"/>
    <property type="match status" value="1"/>
</dbReference>
<dbReference type="InterPro" id="IPR011990">
    <property type="entry name" value="TPR-like_helical_dom_sf"/>
</dbReference>
<keyword evidence="3 5" id="KW-1133">Transmembrane helix</keyword>
<feature type="transmembrane region" description="Helical" evidence="5">
    <location>
        <begin position="231"/>
        <end position="255"/>
    </location>
</feature>
<feature type="transmembrane region" description="Helical" evidence="5">
    <location>
        <begin position="37"/>
        <end position="54"/>
    </location>
</feature>
<comment type="subcellular location">
    <subcellularLocation>
        <location evidence="1">Membrane</location>
        <topology evidence="1">Multi-pass membrane protein</topology>
    </subcellularLocation>
</comment>
<evidence type="ECO:0000256" key="5">
    <source>
        <dbReference type="SAM" id="Phobius"/>
    </source>
</evidence>
<dbReference type="SUPFAM" id="SSF48452">
    <property type="entry name" value="TPR-like"/>
    <property type="match status" value="1"/>
</dbReference>
<dbReference type="PANTHER" id="PTHR37422">
    <property type="entry name" value="TEICHURONIC ACID BIOSYNTHESIS PROTEIN TUAE"/>
    <property type="match status" value="1"/>
</dbReference>